<evidence type="ECO:0000313" key="2">
    <source>
        <dbReference type="Proteomes" id="UP001162992"/>
    </source>
</evidence>
<comment type="caution">
    <text evidence="1">The sequence shown here is derived from an EMBL/GenBank/DDBJ whole genome shotgun (WGS) entry which is preliminary data.</text>
</comment>
<dbReference type="Proteomes" id="UP001162992">
    <property type="component" value="Chromosome 1"/>
</dbReference>
<dbReference type="EMBL" id="CM055092">
    <property type="protein sequence ID" value="KAJ7568855.1"/>
    <property type="molecule type" value="Genomic_DNA"/>
</dbReference>
<accession>A0ACC2ER28</accession>
<protein>
    <submittedName>
        <fullName evidence="1">Uncharacterized protein</fullName>
    </submittedName>
</protein>
<sequence length="346" mass="38545">MFVDENPSEIEVDIERLNVDQRKIFDRVVHEHVVRRVGGVFFVDGPGGTGKTHLYSVMLSYVRAQGWIALAVASSGIAALLMKGGRNTHSWFKIPPTELNESSTCNISKQFVSGTLLMACRLIISAMAHKYAIECIDRSLRDILSINAPFGGVPVVFGDDFRHILPVAPHGSQAQIVNGSLKCSRLWKHMEVHKLTKNMHVMGVEVGDKDEQLRFVDYLLSVGDGREPTFVHHDLDLISLSEGMCLRMCDVGKLISFTFPDVVRCFKDVEFLRSRAILTPLNKDVDEINARVVELLPGDVFTFYNADSVLECEGSNVHPIEYLNSLQPSGCPPHKLVLKIGMIVML</sequence>
<evidence type="ECO:0000313" key="1">
    <source>
        <dbReference type="EMBL" id="KAJ7568855.1"/>
    </source>
</evidence>
<proteinExistence type="predicted"/>
<gene>
    <name evidence="1" type="ORF">O6H91_01G050700</name>
</gene>
<organism evidence="1 2">
    <name type="scientific">Diphasiastrum complanatum</name>
    <name type="common">Issler's clubmoss</name>
    <name type="synonym">Lycopodium complanatum</name>
    <dbReference type="NCBI Taxonomy" id="34168"/>
    <lineage>
        <taxon>Eukaryota</taxon>
        <taxon>Viridiplantae</taxon>
        <taxon>Streptophyta</taxon>
        <taxon>Embryophyta</taxon>
        <taxon>Tracheophyta</taxon>
        <taxon>Lycopodiopsida</taxon>
        <taxon>Lycopodiales</taxon>
        <taxon>Lycopodiaceae</taxon>
        <taxon>Lycopodioideae</taxon>
        <taxon>Diphasiastrum</taxon>
    </lineage>
</organism>
<keyword evidence="2" id="KW-1185">Reference proteome</keyword>
<name>A0ACC2ER28_DIPCM</name>
<reference evidence="2" key="1">
    <citation type="journal article" date="2024" name="Proc. Natl. Acad. Sci. U.S.A.">
        <title>Extraordinary preservation of gene collinearity over three hundred million years revealed in homosporous lycophytes.</title>
        <authorList>
            <person name="Li C."/>
            <person name="Wickell D."/>
            <person name="Kuo L.Y."/>
            <person name="Chen X."/>
            <person name="Nie B."/>
            <person name="Liao X."/>
            <person name="Peng D."/>
            <person name="Ji J."/>
            <person name="Jenkins J."/>
            <person name="Williams M."/>
            <person name="Shu S."/>
            <person name="Plott C."/>
            <person name="Barry K."/>
            <person name="Rajasekar S."/>
            <person name="Grimwood J."/>
            <person name="Han X."/>
            <person name="Sun S."/>
            <person name="Hou Z."/>
            <person name="He W."/>
            <person name="Dai G."/>
            <person name="Sun C."/>
            <person name="Schmutz J."/>
            <person name="Leebens-Mack J.H."/>
            <person name="Li F.W."/>
            <person name="Wang L."/>
        </authorList>
    </citation>
    <scope>NUCLEOTIDE SEQUENCE [LARGE SCALE GENOMIC DNA]</scope>
    <source>
        <strain evidence="2">cv. PW_Plant_1</strain>
    </source>
</reference>